<dbReference type="GO" id="GO:0051213">
    <property type="term" value="F:dioxygenase activity"/>
    <property type="evidence" value="ECO:0007669"/>
    <property type="project" value="InterPro"/>
</dbReference>
<evidence type="ECO:0000313" key="2">
    <source>
        <dbReference type="Proteomes" id="UP000282170"/>
    </source>
</evidence>
<sequence>MPLNDRGYSIIDLPEVTPEVRESFGDLKFDEYMGDNRYRRFAQFRMHWSEESWELERLEHRPYVTFSKFNPVAGGIRRHYEPILADFSPHIRAGAEGVPLDTARDWQVNVHQFRIIAKRQETSGVIVPEGPHSDGRDFVLIAVFSRHQITGAEMTLMPHGGEGEPFFRATVPAGQGALLADREMYHNVTEIEPVGDYGHRDTLIVTWVPWEDKWHGDDFEQRALAEG</sequence>
<dbReference type="InterPro" id="IPR018724">
    <property type="entry name" value="2OG-Fe_dioxygenase"/>
</dbReference>
<keyword evidence="2" id="KW-1185">Reference proteome</keyword>
<protein>
    <submittedName>
        <fullName evidence="1">BsmA domain containing protein</fullName>
    </submittedName>
</protein>
<accession>A0A494UZF4</accession>
<dbReference type="AlphaFoldDB" id="A0A494UZF4"/>
<gene>
    <name evidence="1" type="ORF">CNQ36_06385</name>
</gene>
<reference evidence="1 2" key="1">
    <citation type="submission" date="2017-09" db="EMBL/GenBank/DDBJ databases">
        <authorList>
            <person name="Zhang H."/>
            <person name="Hu S."/>
            <person name="Xu J."/>
            <person name="He Z."/>
        </authorList>
    </citation>
    <scope>NUCLEOTIDE SEQUENCE [LARGE SCALE GENOMIC DNA]</scope>
    <source>
        <strain evidence="1 2">TXX3120</strain>
    </source>
</reference>
<evidence type="ECO:0000313" key="1">
    <source>
        <dbReference type="EMBL" id="AYL35088.1"/>
    </source>
</evidence>
<dbReference type="GeneID" id="93882426"/>
<dbReference type="Proteomes" id="UP000282170">
    <property type="component" value="Chromosome"/>
</dbReference>
<proteinExistence type="predicted"/>
<dbReference type="KEGG" id="sfug:CNQ36_06385"/>
<dbReference type="EMBL" id="CP023407">
    <property type="protein sequence ID" value="AYL35088.1"/>
    <property type="molecule type" value="Genomic_DNA"/>
</dbReference>
<dbReference type="RefSeq" id="WP_121545271.1">
    <property type="nucleotide sequence ID" value="NZ_CP023407.1"/>
</dbReference>
<dbReference type="Pfam" id="PF10014">
    <property type="entry name" value="2OG-Fe_Oxy_2"/>
    <property type="match status" value="1"/>
</dbReference>
<name>A0A494UZF4_9ACTN</name>
<dbReference type="Gene3D" id="2.60.120.620">
    <property type="entry name" value="q2cbj1_9rhob like domain"/>
    <property type="match status" value="1"/>
</dbReference>
<dbReference type="SMR" id="A0A494UZF4"/>
<organism evidence="1 2">
    <name type="scientific">Streptomyces fungicidicus</name>
    <dbReference type="NCBI Taxonomy" id="68203"/>
    <lineage>
        <taxon>Bacteria</taxon>
        <taxon>Bacillati</taxon>
        <taxon>Actinomycetota</taxon>
        <taxon>Actinomycetes</taxon>
        <taxon>Kitasatosporales</taxon>
        <taxon>Streptomycetaceae</taxon>
        <taxon>Streptomyces</taxon>
    </lineage>
</organism>